<name>A0A0J1FVF7_9BURK</name>
<evidence type="ECO:0000256" key="8">
    <source>
        <dbReference type="ARBA" id="ARBA00023114"/>
    </source>
</evidence>
<evidence type="ECO:0000256" key="9">
    <source>
        <dbReference type="ARBA" id="ARBA00023136"/>
    </source>
</evidence>
<dbReference type="InterPro" id="IPR033900">
    <property type="entry name" value="Gram_neg_porin_domain"/>
</dbReference>
<evidence type="ECO:0000256" key="6">
    <source>
        <dbReference type="ARBA" id="ARBA00022729"/>
    </source>
</evidence>
<accession>A0A0J1FVF7</accession>
<evidence type="ECO:0000256" key="5">
    <source>
        <dbReference type="ARBA" id="ARBA00022692"/>
    </source>
</evidence>
<organism evidence="13 14">
    <name type="scientific">Caballeronia mineralivorans PML1(12)</name>
    <dbReference type="NCBI Taxonomy" id="908627"/>
    <lineage>
        <taxon>Bacteria</taxon>
        <taxon>Pseudomonadati</taxon>
        <taxon>Pseudomonadota</taxon>
        <taxon>Betaproteobacteria</taxon>
        <taxon>Burkholderiales</taxon>
        <taxon>Burkholderiaceae</taxon>
        <taxon>Caballeronia</taxon>
    </lineage>
</organism>
<dbReference type="Proteomes" id="UP000035963">
    <property type="component" value="Unassembled WGS sequence"/>
</dbReference>
<dbReference type="InterPro" id="IPR002299">
    <property type="entry name" value="Porin_Neis"/>
</dbReference>
<dbReference type="PANTHER" id="PTHR34501">
    <property type="entry name" value="PROTEIN YDDL-RELATED"/>
    <property type="match status" value="1"/>
</dbReference>
<dbReference type="PANTHER" id="PTHR34501:SF9">
    <property type="entry name" value="MAJOR OUTER MEMBRANE PROTEIN P.IA"/>
    <property type="match status" value="1"/>
</dbReference>
<feature type="signal peptide" evidence="11">
    <location>
        <begin position="1"/>
        <end position="25"/>
    </location>
</feature>
<keyword evidence="14" id="KW-1185">Reference proteome</keyword>
<keyword evidence="7" id="KW-0406">Ion transport</keyword>
<dbReference type="CDD" id="cd00342">
    <property type="entry name" value="gram_neg_porins"/>
    <property type="match status" value="1"/>
</dbReference>
<feature type="domain" description="Porin" evidence="12">
    <location>
        <begin position="16"/>
        <end position="318"/>
    </location>
</feature>
<keyword evidence="9" id="KW-0472">Membrane</keyword>
<evidence type="ECO:0000259" key="12">
    <source>
        <dbReference type="Pfam" id="PF13609"/>
    </source>
</evidence>
<dbReference type="EMBL" id="AEJF01000142">
    <property type="protein sequence ID" value="KLU23848.1"/>
    <property type="molecule type" value="Genomic_DNA"/>
</dbReference>
<dbReference type="SUPFAM" id="SSF56935">
    <property type="entry name" value="Porins"/>
    <property type="match status" value="1"/>
</dbReference>
<dbReference type="GO" id="GO:0009279">
    <property type="term" value="C:cell outer membrane"/>
    <property type="evidence" value="ECO:0007669"/>
    <property type="project" value="UniProtKB-SubCell"/>
</dbReference>
<evidence type="ECO:0000256" key="10">
    <source>
        <dbReference type="ARBA" id="ARBA00023237"/>
    </source>
</evidence>
<keyword evidence="6 11" id="KW-0732">Signal</keyword>
<dbReference type="GO" id="GO:0015288">
    <property type="term" value="F:porin activity"/>
    <property type="evidence" value="ECO:0007669"/>
    <property type="project" value="UniProtKB-KW"/>
</dbReference>
<gene>
    <name evidence="13" type="ORF">EOS_23155</name>
</gene>
<proteinExistence type="predicted"/>
<keyword evidence="5" id="KW-0812">Transmembrane</keyword>
<comment type="subcellular location">
    <subcellularLocation>
        <location evidence="1">Cell outer membrane</location>
        <topology evidence="1">Multi-pass membrane protein</topology>
    </subcellularLocation>
</comment>
<evidence type="ECO:0000256" key="7">
    <source>
        <dbReference type="ARBA" id="ARBA00023065"/>
    </source>
</evidence>
<dbReference type="AlphaFoldDB" id="A0A0J1FVF7"/>
<evidence type="ECO:0000256" key="2">
    <source>
        <dbReference type="ARBA" id="ARBA00011233"/>
    </source>
</evidence>
<feature type="chain" id="PRO_5005251078" description="Porin domain-containing protein" evidence="11">
    <location>
        <begin position="26"/>
        <end position="379"/>
    </location>
</feature>
<dbReference type="GO" id="GO:0006811">
    <property type="term" value="P:monoatomic ion transport"/>
    <property type="evidence" value="ECO:0007669"/>
    <property type="project" value="UniProtKB-KW"/>
</dbReference>
<evidence type="ECO:0000256" key="11">
    <source>
        <dbReference type="SAM" id="SignalP"/>
    </source>
</evidence>
<dbReference type="OrthoDB" id="8982743at2"/>
<reference evidence="13 14" key="1">
    <citation type="journal article" date="2015" name="Genome Announc.">
        <title>Draft Genome Sequence of Burkholderia sp. Strain PML1(12), an Ectomycorrhizosphere-Inhabiting Bacterium with Effective Mineral-Weathering Ability.</title>
        <authorList>
            <person name="Uroz S."/>
            <person name="Oger P."/>
        </authorList>
    </citation>
    <scope>NUCLEOTIDE SEQUENCE [LARGE SCALE GENOMIC DNA]</scope>
    <source>
        <strain evidence="14">PML1(12)</strain>
    </source>
</reference>
<keyword evidence="8" id="KW-0626">Porin</keyword>
<keyword evidence="10" id="KW-0998">Cell outer membrane</keyword>
<dbReference type="Gene3D" id="2.40.160.10">
    <property type="entry name" value="Porin"/>
    <property type="match status" value="1"/>
</dbReference>
<dbReference type="GO" id="GO:0046930">
    <property type="term" value="C:pore complex"/>
    <property type="evidence" value="ECO:0007669"/>
    <property type="project" value="UniProtKB-KW"/>
</dbReference>
<comment type="subunit">
    <text evidence="2">Homotrimer.</text>
</comment>
<evidence type="ECO:0000256" key="4">
    <source>
        <dbReference type="ARBA" id="ARBA00022452"/>
    </source>
</evidence>
<sequence>MKSRFFFGFGALGMTAMLATSAAQADNSVTLYGRMDNGVTYITNTGGQHEYKMDSGVVYSNYWGLRGVEDLGGGTQAIFDLRSGFRVNDGSSKPSSAYMFGKTALVGLSNSFGTLTLGRQYDFINDYTSRYNISQDGDGYAIHLGDLDRMSGDTMINSVKFASKSFNGLSAGGMYSFSNTAGSFHTGSAWSAGVLYATGAFSAAAAYSQLNSTTIDPYNALGLSSFLGTTTAKVSSSTGQLTSLYSSTGLTVSHLDTGGIGASYSFDKLTIKANTTLTKVTSADGKVSSFMHVYEAGSAYQFSPALALRSGYQYTTFEHHHWNELSIGLYESLSKSTRIYASAGYLRASSGVNAVIGYAFTPSSTQTQTALRVGIAHNF</sequence>
<dbReference type="InterPro" id="IPR023614">
    <property type="entry name" value="Porin_dom_sf"/>
</dbReference>
<dbReference type="PRINTS" id="PR00184">
    <property type="entry name" value="NEISSPPORIN"/>
</dbReference>
<dbReference type="Pfam" id="PF13609">
    <property type="entry name" value="Porin_4"/>
    <property type="match status" value="1"/>
</dbReference>
<comment type="caution">
    <text evidence="13">The sequence shown here is derived from an EMBL/GenBank/DDBJ whole genome shotgun (WGS) entry which is preliminary data.</text>
</comment>
<dbReference type="PATRIC" id="fig|908627.4.peg.5165"/>
<protein>
    <recommendedName>
        <fullName evidence="12">Porin domain-containing protein</fullName>
    </recommendedName>
</protein>
<evidence type="ECO:0000313" key="14">
    <source>
        <dbReference type="Proteomes" id="UP000035963"/>
    </source>
</evidence>
<evidence type="ECO:0000256" key="1">
    <source>
        <dbReference type="ARBA" id="ARBA00004571"/>
    </source>
</evidence>
<dbReference type="InterPro" id="IPR050298">
    <property type="entry name" value="Gram-neg_bact_OMP"/>
</dbReference>
<keyword evidence="3" id="KW-0813">Transport</keyword>
<evidence type="ECO:0000256" key="3">
    <source>
        <dbReference type="ARBA" id="ARBA00022448"/>
    </source>
</evidence>
<keyword evidence="4" id="KW-1134">Transmembrane beta strand</keyword>
<evidence type="ECO:0000313" key="13">
    <source>
        <dbReference type="EMBL" id="KLU23848.1"/>
    </source>
</evidence>